<dbReference type="AlphaFoldDB" id="A0A0F6Z507"/>
<organism evidence="1 2">
    <name type="scientific">[Brevibacterium] flavum</name>
    <dbReference type="NCBI Taxonomy" id="92706"/>
    <lineage>
        <taxon>Bacteria</taxon>
        <taxon>Bacillati</taxon>
        <taxon>Actinomycetota</taxon>
        <taxon>Actinomycetes</taxon>
        <taxon>Mycobacteriales</taxon>
        <taxon>Corynebacteriaceae</taxon>
        <taxon>Corynebacterium</taxon>
    </lineage>
</organism>
<sequence>MITIGLEDFEVRLPRALDPAEKDRATALLADAVDEIEDAIIDSGRSPGTWIGISRNRRRAVRVARAMVAQAVLIGEDIGKTSWGTTTGPYSDNVSYHGEIAVPELWGEVELTDAHLDYLGLVRGGPRWSFPPPLRYPEKPWNEL</sequence>
<protein>
    <submittedName>
        <fullName evidence="1">Uncharacterized protein</fullName>
    </submittedName>
</protein>
<dbReference type="Proteomes" id="UP000034037">
    <property type="component" value="Chromosome"/>
</dbReference>
<name>A0A0F6Z507_9CORY</name>
<reference evidence="1 2" key="1">
    <citation type="submission" date="2015-04" db="EMBL/GenBank/DDBJ databases">
        <title>Complete Genome Sequence of Brevibacterium flavum ATCC 15168.</title>
        <authorList>
            <person name="Ahn J."/>
            <person name="Park G."/>
            <person name="Jeon W."/>
            <person name="Jang Y."/>
            <person name="Jang M."/>
            <person name="Lee H."/>
            <person name="Lee H."/>
        </authorList>
    </citation>
    <scope>NUCLEOTIDE SEQUENCE [LARGE SCALE GENOMIC DNA]</scope>
    <source>
        <strain evidence="1 2">ATCC 15168</strain>
    </source>
</reference>
<evidence type="ECO:0000313" key="1">
    <source>
        <dbReference type="EMBL" id="AKF27006.1"/>
    </source>
</evidence>
<keyword evidence="2" id="KW-1185">Reference proteome</keyword>
<dbReference type="InterPro" id="IPR018963">
    <property type="entry name" value="Mycophage_D29_Gp19"/>
</dbReference>
<proteinExistence type="predicted"/>
<dbReference type="Pfam" id="PF09355">
    <property type="entry name" value="Phage_Gp19"/>
    <property type="match status" value="1"/>
</dbReference>
<dbReference type="RefSeq" id="WP_003860145.1">
    <property type="nucleotide sequence ID" value="NZ_CP011309.1"/>
</dbReference>
<dbReference type="HOGENOM" id="CLU_142127_0_0_11"/>
<evidence type="ECO:0000313" key="2">
    <source>
        <dbReference type="Proteomes" id="UP000034037"/>
    </source>
</evidence>
<accession>A0A0F6Z507</accession>
<gene>
    <name evidence="1" type="ORF">YH66_05260</name>
</gene>
<dbReference type="EMBL" id="CP011309">
    <property type="protein sequence ID" value="AKF27006.1"/>
    <property type="molecule type" value="Genomic_DNA"/>
</dbReference>
<dbReference type="PATRIC" id="fig|92706.3.peg.1092"/>